<dbReference type="InterPro" id="IPR027417">
    <property type="entry name" value="P-loop_NTPase"/>
</dbReference>
<dbReference type="STRING" id="35525.A0A164IED7"/>
<dbReference type="GO" id="GO:0004176">
    <property type="term" value="F:ATP-dependent peptidase activity"/>
    <property type="evidence" value="ECO:0007669"/>
    <property type="project" value="InterPro"/>
</dbReference>
<dbReference type="GO" id="GO:0030163">
    <property type="term" value="P:protein catabolic process"/>
    <property type="evidence" value="ECO:0007669"/>
    <property type="project" value="InterPro"/>
</dbReference>
<protein>
    <submittedName>
        <fullName evidence="1">LON Protease-like protein</fullName>
    </submittedName>
</protein>
<dbReference type="GO" id="GO:0005524">
    <property type="term" value="F:ATP binding"/>
    <property type="evidence" value="ECO:0007669"/>
    <property type="project" value="InterPro"/>
</dbReference>
<feature type="non-terminal residue" evidence="1">
    <location>
        <position position="1"/>
    </location>
</feature>
<dbReference type="GO" id="GO:0004252">
    <property type="term" value="F:serine-type endopeptidase activity"/>
    <property type="evidence" value="ECO:0007669"/>
    <property type="project" value="InterPro"/>
</dbReference>
<name>A0A164IED7_9CRUS</name>
<accession>A0A164IED7</accession>
<dbReference type="InterPro" id="IPR027065">
    <property type="entry name" value="Lon_Prtase"/>
</dbReference>
<comment type="caution">
    <text evidence="1">The sequence shown here is derived from an EMBL/GenBank/DDBJ whole genome shotgun (WGS) entry which is preliminary data.</text>
</comment>
<evidence type="ECO:0000313" key="2">
    <source>
        <dbReference type="Proteomes" id="UP000076858"/>
    </source>
</evidence>
<reference evidence="1 2" key="1">
    <citation type="submission" date="2016-03" db="EMBL/GenBank/DDBJ databases">
        <title>EvidentialGene: Evidence-directed Construction of Genes on Genomes.</title>
        <authorList>
            <person name="Gilbert D.G."/>
            <person name="Choi J.-H."/>
            <person name="Mockaitis K."/>
            <person name="Colbourne J."/>
            <person name="Pfrender M."/>
        </authorList>
    </citation>
    <scope>NUCLEOTIDE SEQUENCE [LARGE SCALE GENOMIC DNA]</scope>
    <source>
        <strain evidence="1 2">Xinb3</strain>
        <tissue evidence="1">Complete organism</tissue>
    </source>
</reference>
<sequence>VSARPRWVNRWRVPPAASSCAWHWVAYGMKPKSAATAAPTSAPCRARCCRACPRSARATRFSCSTRSTSWAWTSAVIRLRPCSKCWTRSRTTPFGDHYVEVDFDLSDVMFIATSNSMNIPPALLDRMEVIRLSGYTEDEKVNIAQRYLLPKQSKNN</sequence>
<gene>
    <name evidence="1" type="ORF">APZ42_002249</name>
</gene>
<dbReference type="PANTHER" id="PTHR10046">
    <property type="entry name" value="ATP DEPENDENT LON PROTEASE FAMILY MEMBER"/>
    <property type="match status" value="1"/>
</dbReference>
<dbReference type="EMBL" id="LRGB01007454">
    <property type="protein sequence ID" value="KZS01169.1"/>
    <property type="molecule type" value="Genomic_DNA"/>
</dbReference>
<evidence type="ECO:0000313" key="1">
    <source>
        <dbReference type="EMBL" id="KZS01169.1"/>
    </source>
</evidence>
<dbReference type="GO" id="GO:0006508">
    <property type="term" value="P:proteolysis"/>
    <property type="evidence" value="ECO:0007669"/>
    <property type="project" value="UniProtKB-KW"/>
</dbReference>
<organism evidence="1 2">
    <name type="scientific">Daphnia magna</name>
    <dbReference type="NCBI Taxonomy" id="35525"/>
    <lineage>
        <taxon>Eukaryota</taxon>
        <taxon>Metazoa</taxon>
        <taxon>Ecdysozoa</taxon>
        <taxon>Arthropoda</taxon>
        <taxon>Crustacea</taxon>
        <taxon>Branchiopoda</taxon>
        <taxon>Diplostraca</taxon>
        <taxon>Cladocera</taxon>
        <taxon>Anomopoda</taxon>
        <taxon>Daphniidae</taxon>
        <taxon>Daphnia</taxon>
    </lineage>
</organism>
<dbReference type="Proteomes" id="UP000076858">
    <property type="component" value="Unassembled WGS sequence"/>
</dbReference>
<dbReference type="Gene3D" id="1.10.8.60">
    <property type="match status" value="1"/>
</dbReference>
<dbReference type="AlphaFoldDB" id="A0A164IED7"/>
<feature type="non-terminal residue" evidence="1">
    <location>
        <position position="156"/>
    </location>
</feature>
<proteinExistence type="predicted"/>
<keyword evidence="2" id="KW-1185">Reference proteome</keyword>
<dbReference type="Gene3D" id="3.40.50.300">
    <property type="entry name" value="P-loop containing nucleotide triphosphate hydrolases"/>
    <property type="match status" value="1"/>
</dbReference>
<keyword evidence="1" id="KW-0645">Protease</keyword>
<keyword evidence="1" id="KW-0378">Hydrolase</keyword>
<dbReference type="SUPFAM" id="SSF52540">
    <property type="entry name" value="P-loop containing nucleoside triphosphate hydrolases"/>
    <property type="match status" value="1"/>
</dbReference>